<organism evidence="2 3">
    <name type="scientific">Sphingomonas sanxanigenens DSM 19645 = NX02</name>
    <dbReference type="NCBI Taxonomy" id="1123269"/>
    <lineage>
        <taxon>Bacteria</taxon>
        <taxon>Pseudomonadati</taxon>
        <taxon>Pseudomonadota</taxon>
        <taxon>Alphaproteobacteria</taxon>
        <taxon>Sphingomonadales</taxon>
        <taxon>Sphingomonadaceae</taxon>
        <taxon>Sphingomonas</taxon>
    </lineage>
</organism>
<dbReference type="AlphaFoldDB" id="W0AAK6"/>
<protein>
    <submittedName>
        <fullName evidence="2">Uncharacterized protein</fullName>
    </submittedName>
</protein>
<dbReference type="KEGG" id="ssan:NX02_08845"/>
<feature type="chain" id="PRO_5004786095" evidence="1">
    <location>
        <begin position="24"/>
        <end position="102"/>
    </location>
</feature>
<evidence type="ECO:0000256" key="1">
    <source>
        <dbReference type="SAM" id="SignalP"/>
    </source>
</evidence>
<proteinExistence type="predicted"/>
<evidence type="ECO:0000313" key="3">
    <source>
        <dbReference type="Proteomes" id="UP000018851"/>
    </source>
</evidence>
<evidence type="ECO:0000313" key="2">
    <source>
        <dbReference type="EMBL" id="AHE53492.1"/>
    </source>
</evidence>
<name>W0AAK6_9SPHN</name>
<dbReference type="PATRIC" id="fig|1123269.5.peg.1735"/>
<dbReference type="Proteomes" id="UP000018851">
    <property type="component" value="Chromosome"/>
</dbReference>
<dbReference type="STRING" id="1123269.NX02_08845"/>
<reference evidence="2 3" key="1">
    <citation type="submission" date="2013-07" db="EMBL/GenBank/DDBJ databases">
        <title>Completed genome of Sphingomonas sanxanigenens NX02.</title>
        <authorList>
            <person name="Ma T."/>
            <person name="Huang H."/>
            <person name="Wu M."/>
            <person name="Li X."/>
            <person name="Li G."/>
        </authorList>
    </citation>
    <scope>NUCLEOTIDE SEQUENCE [LARGE SCALE GENOMIC DNA]</scope>
    <source>
        <strain evidence="2 3">NX02</strain>
    </source>
</reference>
<sequence length="102" mass="11870">MDMKRIILAIAAIGTLVATPAVAGVNGRQHNQRDRIAQGWRSGELTPRETYRLGRQQYRIGRTEARMRSDGHFSYRERARLHARQDRASARIYAKKHNRRGW</sequence>
<gene>
    <name evidence="2" type="ORF">NX02_08845</name>
</gene>
<dbReference type="EMBL" id="CP006644">
    <property type="protein sequence ID" value="AHE53492.1"/>
    <property type="molecule type" value="Genomic_DNA"/>
</dbReference>
<feature type="signal peptide" evidence="1">
    <location>
        <begin position="1"/>
        <end position="23"/>
    </location>
</feature>
<accession>W0AAK6</accession>
<dbReference type="eggNOG" id="ENOG5033C2R">
    <property type="taxonomic scope" value="Bacteria"/>
</dbReference>
<keyword evidence="3" id="KW-1185">Reference proteome</keyword>
<keyword evidence="1" id="KW-0732">Signal</keyword>
<dbReference type="HOGENOM" id="CLU_168133_0_0_5"/>